<feature type="transmembrane region" description="Helical" evidence="7">
    <location>
        <begin position="421"/>
        <end position="442"/>
    </location>
</feature>
<proteinExistence type="predicted"/>
<name>A0ABZ2WU56_9HYPO</name>
<feature type="transmembrane region" description="Helical" evidence="7">
    <location>
        <begin position="284"/>
        <end position="317"/>
    </location>
</feature>
<dbReference type="PANTHER" id="PTHR43791:SF13">
    <property type="entry name" value="MAJOR FACILITATOR SUPERFAMILY (MFS) PROFILE DOMAIN-CONTAINING PROTEIN"/>
    <property type="match status" value="1"/>
</dbReference>
<evidence type="ECO:0000256" key="1">
    <source>
        <dbReference type="ARBA" id="ARBA00004141"/>
    </source>
</evidence>
<dbReference type="Proteomes" id="UP001489902">
    <property type="component" value="Chromosome 2"/>
</dbReference>
<feature type="transmembrane region" description="Helical" evidence="7">
    <location>
        <begin position="96"/>
        <end position="120"/>
    </location>
</feature>
<keyword evidence="4 7" id="KW-1133">Transmembrane helix</keyword>
<evidence type="ECO:0000313" key="8">
    <source>
        <dbReference type="EMBL" id="WZH44096.1"/>
    </source>
</evidence>
<dbReference type="SUPFAM" id="SSF103473">
    <property type="entry name" value="MFS general substrate transporter"/>
    <property type="match status" value="1"/>
</dbReference>
<evidence type="ECO:0000313" key="9">
    <source>
        <dbReference type="Proteomes" id="UP001489902"/>
    </source>
</evidence>
<accession>A0ABZ2WU56</accession>
<reference evidence="8 9" key="1">
    <citation type="submission" date="2024-04" db="EMBL/GenBank/DDBJ databases">
        <title>Complete genome sequence of Fusarium acuminatum.</title>
        <authorList>
            <person name="Lan B."/>
        </authorList>
    </citation>
    <scope>NUCLEOTIDE SEQUENCE [LARGE SCALE GENOMIC DNA]</scope>
    <source>
        <strain evidence="8">1A</strain>
    </source>
</reference>
<dbReference type="PANTHER" id="PTHR43791">
    <property type="entry name" value="PERMEASE-RELATED"/>
    <property type="match status" value="1"/>
</dbReference>
<feature type="transmembrane region" description="Helical" evidence="7">
    <location>
        <begin position="156"/>
        <end position="177"/>
    </location>
</feature>
<dbReference type="InterPro" id="IPR011701">
    <property type="entry name" value="MFS"/>
</dbReference>
<feature type="transmembrane region" description="Helical" evidence="7">
    <location>
        <begin position="355"/>
        <end position="375"/>
    </location>
</feature>
<feature type="transmembrane region" description="Helical" evidence="7">
    <location>
        <begin position="329"/>
        <end position="349"/>
    </location>
</feature>
<keyword evidence="5 7" id="KW-0472">Membrane</keyword>
<evidence type="ECO:0000256" key="7">
    <source>
        <dbReference type="SAM" id="Phobius"/>
    </source>
</evidence>
<feature type="transmembrane region" description="Helical" evidence="7">
    <location>
        <begin position="126"/>
        <end position="149"/>
    </location>
</feature>
<feature type="transmembrane region" description="Helical" evidence="7">
    <location>
        <begin position="222"/>
        <end position="242"/>
    </location>
</feature>
<feature type="transmembrane region" description="Helical" evidence="7">
    <location>
        <begin position="387"/>
        <end position="409"/>
    </location>
</feature>
<evidence type="ECO:0000256" key="4">
    <source>
        <dbReference type="ARBA" id="ARBA00022989"/>
    </source>
</evidence>
<gene>
    <name evidence="8" type="ORF">QYS62_005112</name>
</gene>
<dbReference type="Pfam" id="PF07690">
    <property type="entry name" value="MFS_1"/>
    <property type="match status" value="1"/>
</dbReference>
<evidence type="ECO:0000256" key="5">
    <source>
        <dbReference type="ARBA" id="ARBA00023136"/>
    </source>
</evidence>
<protein>
    <submittedName>
        <fullName evidence="8">MFS domain-containing protein</fullName>
    </submittedName>
</protein>
<evidence type="ECO:0000256" key="2">
    <source>
        <dbReference type="ARBA" id="ARBA00022448"/>
    </source>
</evidence>
<dbReference type="InterPro" id="IPR036259">
    <property type="entry name" value="MFS_trans_sf"/>
</dbReference>
<keyword evidence="6" id="KW-0325">Glycoprotein</keyword>
<keyword evidence="9" id="KW-1185">Reference proteome</keyword>
<organism evidence="8 9">
    <name type="scientific">Fusarium acuminatum</name>
    <dbReference type="NCBI Taxonomy" id="5515"/>
    <lineage>
        <taxon>Eukaryota</taxon>
        <taxon>Fungi</taxon>
        <taxon>Dikarya</taxon>
        <taxon>Ascomycota</taxon>
        <taxon>Pezizomycotina</taxon>
        <taxon>Sordariomycetes</taxon>
        <taxon>Hypocreomycetidae</taxon>
        <taxon>Hypocreales</taxon>
        <taxon>Nectriaceae</taxon>
        <taxon>Fusarium</taxon>
        <taxon>Fusarium tricinctum species complex</taxon>
    </lineage>
</organism>
<keyword evidence="2" id="KW-0813">Transport</keyword>
<feature type="transmembrane region" description="Helical" evidence="7">
    <location>
        <begin position="189"/>
        <end position="210"/>
    </location>
</feature>
<dbReference type="EMBL" id="CP151261">
    <property type="protein sequence ID" value="WZH44096.1"/>
    <property type="molecule type" value="Genomic_DNA"/>
</dbReference>
<keyword evidence="3 7" id="KW-0812">Transmembrane</keyword>
<comment type="subcellular location">
    <subcellularLocation>
        <location evidence="1">Membrane</location>
        <topology evidence="1">Multi-pass membrane protein</topology>
    </subcellularLocation>
</comment>
<evidence type="ECO:0000256" key="6">
    <source>
        <dbReference type="ARBA" id="ARBA00023180"/>
    </source>
</evidence>
<sequence>MSGSLQSKSGSLDIKRDVEYAENATVRDEVLERYDLIKDKTPEERAALEKALVRKLDLKFLPMVTAMLLMNYLDRINVSNARLAGMQEDLHMTDTIWSLGISMFYVGYIISQIPANIIIAKGSPRILLPICMLSWSCVTICMPAVTAGWGFCLCRFIIGLVEGPFVPAVSLMTSSWYTKHESPLRMGVWHAGNTISQALSGLLAAGILTNMEGVADLRAWKWFLLLEGAVSILVAIVSFWFIPNFPDSTGTYFITEEEAAMAQYRQTVDAGGISEDDSGDYWSGFWMIVATLGFSGTTTYLIQAPPPILAFIVTMLISWSSGRRLEHGYHIIVPILFTIIGCVVMITTLNVGARYFSMILLVIGPFVGLNLQISWETTVVPRPRTKRAALIAYANCVSSVSHWFTPYFFLRNQEPYYQTGGGAIIAGCGLTIIFVLIAKWYVAKKNKALKAAEDAAGEPVGWRYAG</sequence>
<evidence type="ECO:0000256" key="3">
    <source>
        <dbReference type="ARBA" id="ARBA00022692"/>
    </source>
</evidence>
<dbReference type="Gene3D" id="1.20.1250.20">
    <property type="entry name" value="MFS general substrate transporter like domains"/>
    <property type="match status" value="1"/>
</dbReference>